<accession>A0AAD7HE23</accession>
<gene>
    <name evidence="1" type="ORF">B0H16DRAFT_1475584</name>
</gene>
<dbReference type="AlphaFoldDB" id="A0AAD7HE23"/>
<reference evidence="1" key="1">
    <citation type="submission" date="2023-03" db="EMBL/GenBank/DDBJ databases">
        <title>Massive genome expansion in bonnet fungi (Mycena s.s.) driven by repeated elements and novel gene families across ecological guilds.</title>
        <authorList>
            <consortium name="Lawrence Berkeley National Laboratory"/>
            <person name="Harder C.B."/>
            <person name="Miyauchi S."/>
            <person name="Viragh M."/>
            <person name="Kuo A."/>
            <person name="Thoen E."/>
            <person name="Andreopoulos B."/>
            <person name="Lu D."/>
            <person name="Skrede I."/>
            <person name="Drula E."/>
            <person name="Henrissat B."/>
            <person name="Morin E."/>
            <person name="Kohler A."/>
            <person name="Barry K."/>
            <person name="LaButti K."/>
            <person name="Morin E."/>
            <person name="Salamov A."/>
            <person name="Lipzen A."/>
            <person name="Mereny Z."/>
            <person name="Hegedus B."/>
            <person name="Baldrian P."/>
            <person name="Stursova M."/>
            <person name="Weitz H."/>
            <person name="Taylor A."/>
            <person name="Grigoriev I.V."/>
            <person name="Nagy L.G."/>
            <person name="Martin F."/>
            <person name="Kauserud H."/>
        </authorList>
    </citation>
    <scope>NUCLEOTIDE SEQUENCE</scope>
    <source>
        <strain evidence="1">CBHHK182m</strain>
    </source>
</reference>
<organism evidence="1 2">
    <name type="scientific">Mycena metata</name>
    <dbReference type="NCBI Taxonomy" id="1033252"/>
    <lineage>
        <taxon>Eukaryota</taxon>
        <taxon>Fungi</taxon>
        <taxon>Dikarya</taxon>
        <taxon>Basidiomycota</taxon>
        <taxon>Agaricomycotina</taxon>
        <taxon>Agaricomycetes</taxon>
        <taxon>Agaricomycetidae</taxon>
        <taxon>Agaricales</taxon>
        <taxon>Marasmiineae</taxon>
        <taxon>Mycenaceae</taxon>
        <taxon>Mycena</taxon>
    </lineage>
</organism>
<proteinExistence type="predicted"/>
<dbReference type="Proteomes" id="UP001215598">
    <property type="component" value="Unassembled WGS sequence"/>
</dbReference>
<keyword evidence="2" id="KW-1185">Reference proteome</keyword>
<evidence type="ECO:0000313" key="1">
    <source>
        <dbReference type="EMBL" id="KAJ7718446.1"/>
    </source>
</evidence>
<name>A0AAD7HE23_9AGAR</name>
<sequence>MTPSVPSQDPRLPPELERLTFEMAASTLGSIFYLILVASRVKEWVEPLLYRVIASGNHAPGRPIAPLAAVVATFGSKPFAFWSTNVKSFFLYHDPATDHLNDDALLRIIAACTGLVRLRAHYARPHRPNFRPLSVLGNFHALRYLTTEITTLFGDATTIDFTHPVFRNLTHLELIDALSSFDTAHQICTGLTDIPNLTHIAFMTEMLGKALQPLLHLFTHLRAIVALGTRDEDLFTELTTEDRFVWIGQHDFANDWLSGADTGEDHWTLADEFIAARRAGKVDRSRFYIYD</sequence>
<comment type="caution">
    <text evidence="1">The sequence shown here is derived from an EMBL/GenBank/DDBJ whole genome shotgun (WGS) entry which is preliminary data.</text>
</comment>
<dbReference type="EMBL" id="JARKIB010000265">
    <property type="protein sequence ID" value="KAJ7718446.1"/>
    <property type="molecule type" value="Genomic_DNA"/>
</dbReference>
<protein>
    <submittedName>
        <fullName evidence="1">Uncharacterized protein</fullName>
    </submittedName>
</protein>
<evidence type="ECO:0000313" key="2">
    <source>
        <dbReference type="Proteomes" id="UP001215598"/>
    </source>
</evidence>